<dbReference type="PROSITE" id="PS51406">
    <property type="entry name" value="FIBRINOGEN_C_2"/>
    <property type="match status" value="1"/>
</dbReference>
<feature type="domain" description="Fibrinogen C-terminal" evidence="1">
    <location>
        <begin position="107"/>
        <end position="314"/>
    </location>
</feature>
<accession>A0AAD8F0K0</accession>
<evidence type="ECO:0000313" key="2">
    <source>
        <dbReference type="EMBL" id="KAK0045604.1"/>
    </source>
</evidence>
<dbReference type="AlphaFoldDB" id="A0AAD8F0K0"/>
<dbReference type="SUPFAM" id="SSF56496">
    <property type="entry name" value="Fibrinogen C-terminal domain-like"/>
    <property type="match status" value="1"/>
</dbReference>
<dbReference type="PANTHER" id="PTHR19143">
    <property type="entry name" value="FIBRINOGEN/TENASCIN/ANGIOPOEITIN"/>
    <property type="match status" value="1"/>
</dbReference>
<dbReference type="Proteomes" id="UP001233172">
    <property type="component" value="Unassembled WGS sequence"/>
</dbReference>
<name>A0AAD8F0K0_BIOPF</name>
<gene>
    <name evidence="2" type="ORF">Bpfe_024970</name>
</gene>
<dbReference type="InterPro" id="IPR036056">
    <property type="entry name" value="Fibrinogen-like_C"/>
</dbReference>
<dbReference type="GO" id="GO:0005615">
    <property type="term" value="C:extracellular space"/>
    <property type="evidence" value="ECO:0007669"/>
    <property type="project" value="TreeGrafter"/>
</dbReference>
<dbReference type="InterPro" id="IPR014716">
    <property type="entry name" value="Fibrinogen_a/b/g_C_1"/>
</dbReference>
<organism evidence="2 3">
    <name type="scientific">Biomphalaria pfeifferi</name>
    <name type="common">Bloodfluke planorb</name>
    <name type="synonym">Freshwater snail</name>
    <dbReference type="NCBI Taxonomy" id="112525"/>
    <lineage>
        <taxon>Eukaryota</taxon>
        <taxon>Metazoa</taxon>
        <taxon>Spiralia</taxon>
        <taxon>Lophotrochozoa</taxon>
        <taxon>Mollusca</taxon>
        <taxon>Gastropoda</taxon>
        <taxon>Heterobranchia</taxon>
        <taxon>Euthyneura</taxon>
        <taxon>Panpulmonata</taxon>
        <taxon>Hygrophila</taxon>
        <taxon>Lymnaeoidea</taxon>
        <taxon>Planorbidae</taxon>
        <taxon>Biomphalaria</taxon>
    </lineage>
</organism>
<dbReference type="PROSITE" id="PS00022">
    <property type="entry name" value="EGF_1"/>
    <property type="match status" value="1"/>
</dbReference>
<dbReference type="Pfam" id="PF00147">
    <property type="entry name" value="Fibrinogen_C"/>
    <property type="match status" value="1"/>
</dbReference>
<dbReference type="Gene3D" id="3.90.215.10">
    <property type="entry name" value="Gamma Fibrinogen, chain A, domain 1"/>
    <property type="match status" value="1"/>
</dbReference>
<keyword evidence="3" id="KW-1185">Reference proteome</keyword>
<dbReference type="PROSITE" id="PS01186">
    <property type="entry name" value="EGF_2"/>
    <property type="match status" value="1"/>
</dbReference>
<evidence type="ECO:0000259" key="1">
    <source>
        <dbReference type="PROSITE" id="PS51406"/>
    </source>
</evidence>
<dbReference type="InterPro" id="IPR000742">
    <property type="entry name" value="EGF"/>
</dbReference>
<dbReference type="InterPro" id="IPR050373">
    <property type="entry name" value="Fibrinogen_C-term_domain"/>
</dbReference>
<reference evidence="2" key="2">
    <citation type="submission" date="2023-04" db="EMBL/GenBank/DDBJ databases">
        <authorList>
            <person name="Bu L."/>
            <person name="Lu L."/>
            <person name="Laidemitt M.R."/>
            <person name="Zhang S.M."/>
            <person name="Mutuku M."/>
            <person name="Mkoji G."/>
            <person name="Steinauer M."/>
            <person name="Loker E.S."/>
        </authorList>
    </citation>
    <scope>NUCLEOTIDE SEQUENCE</scope>
    <source>
        <strain evidence="2">KasaAsao</strain>
        <tissue evidence="2">Whole Snail</tissue>
    </source>
</reference>
<evidence type="ECO:0000313" key="3">
    <source>
        <dbReference type="Proteomes" id="UP001233172"/>
    </source>
</evidence>
<dbReference type="SMART" id="SM00186">
    <property type="entry name" value="FBG"/>
    <property type="match status" value="1"/>
</dbReference>
<proteinExistence type="predicted"/>
<reference evidence="2" key="1">
    <citation type="journal article" date="2023" name="PLoS Negl. Trop. Dis.">
        <title>A genome sequence for Biomphalaria pfeifferi, the major vector snail for the human-infecting parasite Schistosoma mansoni.</title>
        <authorList>
            <person name="Bu L."/>
            <person name="Lu L."/>
            <person name="Laidemitt M.R."/>
            <person name="Zhang S.M."/>
            <person name="Mutuku M."/>
            <person name="Mkoji G."/>
            <person name="Steinauer M."/>
            <person name="Loker E.S."/>
        </authorList>
    </citation>
    <scope>NUCLEOTIDE SEQUENCE</scope>
    <source>
        <strain evidence="2">KasaAsao</strain>
    </source>
</reference>
<dbReference type="PANTHER" id="PTHR19143:SF462">
    <property type="entry name" value="APPLE DOMAIN-CONTAINING PROTEIN"/>
    <property type="match status" value="1"/>
</dbReference>
<comment type="caution">
    <text evidence="2">The sequence shown here is derived from an EMBL/GenBank/DDBJ whole genome shotgun (WGS) entry which is preliminary data.</text>
</comment>
<protein>
    <submittedName>
        <fullName evidence="2">BpsFReDn24</fullName>
    </submittedName>
</protein>
<sequence>MKVDLLCRVQERLGENCFIPDGGMTRSSVLGCARRCVQYAECVGFVLDGDKMCYLMQHCYNVSGQCVEGDAHYTFYKRWPTKEDCLNGGLWDAQSQACYCSGGFVGPRCERYAISCRDLYDNGYGLLKRTRTLLKPPGYPAPFYTNCALLQDEIRTDVVHQTPSVGINNSRSWAEYVDGYYASDNRKVARDLWLGLEKMRHFNQVCGLTTLVLILSFKNESLDFAFHYFNVIVGGADVNYKITYSDVAITNGDQSGVTFKNCLPYGAFFSTPDADNDKDPTVHCGKTAGAGWWFSTCSPYVTCNPLGVPYETGQEALSDTRMRFDGYDIRNLATQFQYLIMYFSENLIF</sequence>
<dbReference type="EMBL" id="JASAOG010000178">
    <property type="protein sequence ID" value="KAK0045604.1"/>
    <property type="molecule type" value="Genomic_DNA"/>
</dbReference>
<dbReference type="InterPro" id="IPR002181">
    <property type="entry name" value="Fibrinogen_a/b/g_C_dom"/>
</dbReference>